<dbReference type="Gene3D" id="1.10.10.10">
    <property type="entry name" value="Winged helix-like DNA-binding domain superfamily/Winged helix DNA-binding domain"/>
    <property type="match status" value="1"/>
</dbReference>
<gene>
    <name evidence="3" type="ordered locus">Tmz1t_1852</name>
</gene>
<dbReference type="EMBL" id="CP001281">
    <property type="protein sequence ID" value="ACK54604.1"/>
    <property type="molecule type" value="Genomic_DNA"/>
</dbReference>
<dbReference type="InterPro" id="IPR036390">
    <property type="entry name" value="WH_DNA-bd_sf"/>
</dbReference>
<dbReference type="Pfam" id="PF12840">
    <property type="entry name" value="HTH_20"/>
    <property type="match status" value="1"/>
</dbReference>
<dbReference type="CDD" id="cd00090">
    <property type="entry name" value="HTH_ARSR"/>
    <property type="match status" value="1"/>
</dbReference>
<dbReference type="GO" id="GO:0046685">
    <property type="term" value="P:response to arsenic-containing substance"/>
    <property type="evidence" value="ECO:0007669"/>
    <property type="project" value="UniProtKB-KW"/>
</dbReference>
<dbReference type="SUPFAM" id="SSF52788">
    <property type="entry name" value="Phosphotyrosine protein phosphatases I"/>
    <property type="match status" value="1"/>
</dbReference>
<evidence type="ECO:0000313" key="3">
    <source>
        <dbReference type="EMBL" id="ACK54604.1"/>
    </source>
</evidence>
<reference evidence="3 4" key="2">
    <citation type="journal article" date="2012" name="Stand. Genomic Sci.">
        <title>Complete genome sequence of Thauera aminoaromatica strain MZ1T.</title>
        <authorList>
            <person name="Jiang K."/>
            <person name="Sanseverino J."/>
            <person name="Chauhan A."/>
            <person name="Lucas S."/>
            <person name="Copeland A."/>
            <person name="Lapidus A."/>
            <person name="Del Rio T.G."/>
            <person name="Dalin E."/>
            <person name="Tice H."/>
            <person name="Bruce D."/>
            <person name="Goodwin L."/>
            <person name="Pitluck S."/>
            <person name="Sims D."/>
            <person name="Brettin T."/>
            <person name="Detter J.C."/>
            <person name="Han C."/>
            <person name="Chang Y.J."/>
            <person name="Larimer F."/>
            <person name="Land M."/>
            <person name="Hauser L."/>
            <person name="Kyrpides N.C."/>
            <person name="Mikhailova N."/>
            <person name="Moser S."/>
            <person name="Jegier P."/>
            <person name="Close D."/>
            <person name="Debruyn J.M."/>
            <person name="Wang Y."/>
            <person name="Layton A.C."/>
            <person name="Allen M.S."/>
            <person name="Sayler G.S."/>
        </authorList>
    </citation>
    <scope>NUCLEOTIDE SEQUENCE [LARGE SCALE GENOMIC DNA]</scope>
    <source>
        <strain evidence="3 4">MZ1T</strain>
    </source>
</reference>
<accession>C4ZM90</accession>
<dbReference type="InterPro" id="IPR001845">
    <property type="entry name" value="HTH_ArsR_DNA-bd_dom"/>
</dbReference>
<feature type="domain" description="HTH arsR-type" evidence="2">
    <location>
        <begin position="1"/>
        <end position="95"/>
    </location>
</feature>
<dbReference type="KEGG" id="tmz:Tmz1t_1852"/>
<dbReference type="CDD" id="cd16345">
    <property type="entry name" value="LMWP_ArsC"/>
    <property type="match status" value="1"/>
</dbReference>
<dbReference type="GO" id="GO:0003700">
    <property type="term" value="F:DNA-binding transcription factor activity"/>
    <property type="evidence" value="ECO:0007669"/>
    <property type="project" value="InterPro"/>
</dbReference>
<dbReference type="PANTHER" id="PTHR43428:SF1">
    <property type="entry name" value="ARSENATE REDUCTASE"/>
    <property type="match status" value="1"/>
</dbReference>
<dbReference type="HOGENOM" id="CLU_081551_0_0_4"/>
<proteinExistence type="predicted"/>
<dbReference type="RefSeq" id="WP_012585222.1">
    <property type="nucleotide sequence ID" value="NC_011662.2"/>
</dbReference>
<dbReference type="InterPro" id="IPR036388">
    <property type="entry name" value="WH-like_DNA-bd_sf"/>
</dbReference>
<sequence>MDKKAAVSAFEALSSGIRLDVFRLLVRAGPQGRVAGELASALGLPPTNLSFHLKALAQAGLVSAEQEGRFQRYRADMARMRGLIAYLTEECCGGAPALCGLDGSASTTGSTTPAARHAAGQTRRPGSSMSDECYNVLFLCSANSARSIIAEVILNRIGQGRFKACSAGSAPRGEVHPMTLQVLQAQGYDTSLLRSKSWDEFSDADAPQMDFVFTVCDTIAGETCPVWPGQPLTAHWGVADPVKAEGGEQRRLDAFSLTLNQLLDRLRLFTSLPLATLDRLAVQHEIDRIGQMPAAVEA</sequence>
<dbReference type="Proteomes" id="UP000002186">
    <property type="component" value="Chromosome"/>
</dbReference>
<keyword evidence="4" id="KW-1185">Reference proteome</keyword>
<name>C4ZM90_THASP</name>
<dbReference type="Pfam" id="PF01451">
    <property type="entry name" value="LMWPc"/>
    <property type="match status" value="1"/>
</dbReference>
<dbReference type="Gene3D" id="3.40.50.2300">
    <property type="match status" value="1"/>
</dbReference>
<dbReference type="eggNOG" id="COG0640">
    <property type="taxonomic scope" value="Bacteria"/>
</dbReference>
<evidence type="ECO:0000259" key="2">
    <source>
        <dbReference type="PROSITE" id="PS50987"/>
    </source>
</evidence>
<dbReference type="SUPFAM" id="SSF46785">
    <property type="entry name" value="Winged helix' DNA-binding domain"/>
    <property type="match status" value="1"/>
</dbReference>
<dbReference type="InterPro" id="IPR036196">
    <property type="entry name" value="Ptyr_pPase_sf"/>
</dbReference>
<evidence type="ECO:0000256" key="1">
    <source>
        <dbReference type="ARBA" id="ARBA00022849"/>
    </source>
</evidence>
<dbReference type="PANTHER" id="PTHR43428">
    <property type="entry name" value="ARSENATE REDUCTASE"/>
    <property type="match status" value="1"/>
</dbReference>
<dbReference type="SMART" id="SM00226">
    <property type="entry name" value="LMWPc"/>
    <property type="match status" value="1"/>
</dbReference>
<dbReference type="AlphaFoldDB" id="C4ZM90"/>
<dbReference type="eggNOG" id="COG0394">
    <property type="taxonomic scope" value="Bacteria"/>
</dbReference>
<keyword evidence="1" id="KW-0059">Arsenical resistance</keyword>
<protein>
    <submittedName>
        <fullName evidence="3">Transcriptional regulator, ArsR family</fullName>
    </submittedName>
</protein>
<dbReference type="NCBIfam" id="NF033788">
    <property type="entry name" value="HTH_metalloreg"/>
    <property type="match status" value="1"/>
</dbReference>
<reference evidence="4" key="1">
    <citation type="submission" date="2009-05" db="EMBL/GenBank/DDBJ databases">
        <title>Complete sequence of chromosome of Thauera sp. MZ1T.</title>
        <authorList>
            <consortium name="US DOE Joint Genome Institute"/>
            <person name="Lucas S."/>
            <person name="Copeland A."/>
            <person name="Lapidus A."/>
            <person name="Glavina del Rio T."/>
            <person name="Dalin E."/>
            <person name="Tice H."/>
            <person name="Bruce D."/>
            <person name="Goodwin L."/>
            <person name="Pitluck S."/>
            <person name="Sims D."/>
            <person name="Brettin T."/>
            <person name="Detter J.C."/>
            <person name="Han C."/>
            <person name="Larimer F."/>
            <person name="Land M."/>
            <person name="Hauser L."/>
            <person name="Kyrpides N."/>
            <person name="Mikhailova N."/>
            <person name="Sayler G.S."/>
        </authorList>
    </citation>
    <scope>NUCLEOTIDE SEQUENCE [LARGE SCALE GENOMIC DNA]</scope>
    <source>
        <strain evidence="4">MZ1T</strain>
    </source>
</reference>
<dbReference type="InterPro" id="IPR011991">
    <property type="entry name" value="ArsR-like_HTH"/>
</dbReference>
<dbReference type="PRINTS" id="PR00778">
    <property type="entry name" value="HTHARSR"/>
</dbReference>
<dbReference type="OrthoDB" id="9793058at2"/>
<dbReference type="InterPro" id="IPR023485">
    <property type="entry name" value="Ptyr_pPase"/>
</dbReference>
<dbReference type="SMART" id="SM00418">
    <property type="entry name" value="HTH_ARSR"/>
    <property type="match status" value="1"/>
</dbReference>
<dbReference type="PROSITE" id="PS50987">
    <property type="entry name" value="HTH_ARSR_2"/>
    <property type="match status" value="1"/>
</dbReference>
<organism evidence="3 4">
    <name type="scientific">Thauera aminoaromatica</name>
    <dbReference type="NCBI Taxonomy" id="164330"/>
    <lineage>
        <taxon>Bacteria</taxon>
        <taxon>Pseudomonadati</taxon>
        <taxon>Pseudomonadota</taxon>
        <taxon>Betaproteobacteria</taxon>
        <taxon>Rhodocyclales</taxon>
        <taxon>Zoogloeaceae</taxon>
        <taxon>Thauera</taxon>
    </lineage>
</organism>
<evidence type="ECO:0000313" key="4">
    <source>
        <dbReference type="Proteomes" id="UP000002186"/>
    </source>
</evidence>
<dbReference type="STRING" id="85643.Tmz1t_1852"/>